<evidence type="ECO:0000313" key="5">
    <source>
        <dbReference type="EMBL" id="VEU43083.1"/>
    </source>
</evidence>
<dbReference type="PANTHER" id="PTHR16083">
    <property type="entry name" value="LEUCINE RICH REPEAT CONTAINING PROTEIN"/>
    <property type="match status" value="1"/>
</dbReference>
<dbReference type="InterPro" id="IPR055414">
    <property type="entry name" value="LRR_R13L4/SHOC2-like"/>
</dbReference>
<feature type="domain" description="Disease resistance R13L4/SHOC-2-like LRR" evidence="4">
    <location>
        <begin position="323"/>
        <end position="382"/>
    </location>
</feature>
<reference evidence="5 6" key="1">
    <citation type="submission" date="2019-01" db="EMBL/GenBank/DDBJ databases">
        <authorList>
            <person name="Ferrante I. M."/>
        </authorList>
    </citation>
    <scope>NUCLEOTIDE SEQUENCE [LARGE SCALE GENOMIC DNA]</scope>
    <source>
        <strain evidence="5 6">B856</strain>
    </source>
</reference>
<dbReference type="InterPro" id="IPR003591">
    <property type="entry name" value="Leu-rich_rpt_typical-subtyp"/>
</dbReference>
<evidence type="ECO:0000256" key="2">
    <source>
        <dbReference type="ARBA" id="ARBA00022737"/>
    </source>
</evidence>
<gene>
    <name evidence="5" type="ORF">PSNMU_V1.4_AUG-EV-PASAV3_0100890</name>
</gene>
<keyword evidence="6" id="KW-1185">Reference proteome</keyword>
<organism evidence="5 6">
    <name type="scientific">Pseudo-nitzschia multistriata</name>
    <dbReference type="NCBI Taxonomy" id="183589"/>
    <lineage>
        <taxon>Eukaryota</taxon>
        <taxon>Sar</taxon>
        <taxon>Stramenopiles</taxon>
        <taxon>Ochrophyta</taxon>
        <taxon>Bacillariophyta</taxon>
        <taxon>Bacillariophyceae</taxon>
        <taxon>Bacillariophycidae</taxon>
        <taxon>Bacillariales</taxon>
        <taxon>Bacillariaceae</taxon>
        <taxon>Pseudo-nitzschia</taxon>
    </lineage>
</organism>
<feature type="domain" description="Peptidase M11 gametolysin" evidence="3">
    <location>
        <begin position="2"/>
        <end position="157"/>
    </location>
</feature>
<proteinExistence type="predicted"/>
<evidence type="ECO:0000259" key="4">
    <source>
        <dbReference type="Pfam" id="PF23598"/>
    </source>
</evidence>
<evidence type="ECO:0000259" key="3">
    <source>
        <dbReference type="Pfam" id="PF05548"/>
    </source>
</evidence>
<dbReference type="SMART" id="SM00369">
    <property type="entry name" value="LRR_TYP"/>
    <property type="match status" value="3"/>
</dbReference>
<dbReference type="OrthoDB" id="48545at2759"/>
<protein>
    <submittedName>
        <fullName evidence="5">Uncharacterized protein</fullName>
    </submittedName>
</protein>
<keyword evidence="1" id="KW-0433">Leucine-rich repeat</keyword>
<dbReference type="SUPFAM" id="SSF52058">
    <property type="entry name" value="L domain-like"/>
    <property type="match status" value="1"/>
</dbReference>
<dbReference type="Pfam" id="PF23598">
    <property type="entry name" value="LRR_14"/>
    <property type="match status" value="1"/>
</dbReference>
<dbReference type="Proteomes" id="UP000291116">
    <property type="component" value="Unassembled WGS sequence"/>
</dbReference>
<evidence type="ECO:0000256" key="1">
    <source>
        <dbReference type="ARBA" id="ARBA00022614"/>
    </source>
</evidence>
<keyword evidence="2" id="KW-0677">Repeat</keyword>
<dbReference type="PANTHER" id="PTHR16083:SF83">
    <property type="entry name" value="LEUCINE-RICH REPEAT-CONTAINING PROTEIN 40"/>
    <property type="match status" value="1"/>
</dbReference>
<sequence>MEACSYGKLNIIPFQGTTETGVVVKHGVVDVQMSDVAVGEADGRPEFPARAAAKEQLGDLESDKYDIFLLVLPPGTGDWNSYARGKWTIYNDRQVHSVSTQMHEVGHTFGLNHAGELTTNGDIKVYGDTSGFMGASYDSLENACYNPANSYKLGWYPEQVKTIDPFSNNGVDAREFTLNGVANYKENKDALIVLRLQQLGQEQDYYIGYNRQFGINEDTGEDKNMVTIVRREENGISTKVGKLLPNESYIIKNFNNETGRNVEIKFVGYSNSNDLFSEEPTRDAVIEVIASRGITELPTEIGHLTSLEKLDLYLSRLIELPSEIGHLTSLKKLDLYGTYITELPTEIGHLTSLTSLDLSFTPLTTLPTQICDLTSLKNLNPKGLCRKTAPTNLAPSNLAPSNLAPTNLAPKILAPTNLAPKDLAPSLAPMITTTASSPVMTMNIASPTTTTLGPIQLIEDGTEQNRKQVLLPRLSLRFRPLSIVSGREVAPSFAVSAVASA</sequence>
<evidence type="ECO:0000313" key="6">
    <source>
        <dbReference type="Proteomes" id="UP000291116"/>
    </source>
</evidence>
<dbReference type="Gene3D" id="3.80.10.10">
    <property type="entry name" value="Ribonuclease Inhibitor"/>
    <property type="match status" value="1"/>
</dbReference>
<dbReference type="InterPro" id="IPR032675">
    <property type="entry name" value="LRR_dom_sf"/>
</dbReference>
<dbReference type="InterPro" id="IPR008752">
    <property type="entry name" value="Peptidase_M11"/>
</dbReference>
<dbReference type="AlphaFoldDB" id="A0A448ZM54"/>
<dbReference type="SUPFAM" id="SSF55486">
    <property type="entry name" value="Metalloproteases ('zincins'), catalytic domain"/>
    <property type="match status" value="1"/>
</dbReference>
<accession>A0A448ZM54</accession>
<dbReference type="EMBL" id="CAACVS010000516">
    <property type="protein sequence ID" value="VEU43083.1"/>
    <property type="molecule type" value="Genomic_DNA"/>
</dbReference>
<dbReference type="Pfam" id="PF05548">
    <property type="entry name" value="Peptidase_M11"/>
    <property type="match status" value="1"/>
</dbReference>
<name>A0A448ZM54_9STRA</name>